<organism evidence="2">
    <name type="scientific">uncultured Caudovirales phage</name>
    <dbReference type="NCBI Taxonomy" id="2100421"/>
    <lineage>
        <taxon>Viruses</taxon>
        <taxon>Duplodnaviria</taxon>
        <taxon>Heunggongvirae</taxon>
        <taxon>Uroviricota</taxon>
        <taxon>Caudoviricetes</taxon>
        <taxon>Peduoviridae</taxon>
        <taxon>Maltschvirus</taxon>
        <taxon>Maltschvirus maltsch</taxon>
    </lineage>
</organism>
<accession>A0A6J5R465</accession>
<keyword evidence="1" id="KW-0175">Coiled coil</keyword>
<proteinExistence type="predicted"/>
<reference evidence="2" key="1">
    <citation type="submission" date="2020-05" db="EMBL/GenBank/DDBJ databases">
        <authorList>
            <person name="Chiriac C."/>
            <person name="Salcher M."/>
            <person name="Ghai R."/>
            <person name="Kavagutti S V."/>
        </authorList>
    </citation>
    <scope>NUCLEOTIDE SEQUENCE</scope>
</reference>
<sequence length="133" mass="15329">MLTATPESIHTETIVRYVDSRDEIAVLRFQLAEAKAEIARLQKDTADAKEWRSQAEWASEILAPDLFGQLKYKLRKDEMELTRDVATTQSIYSDWIPRTILHRCELEDGSECAVRFHLSETVEYTAELIARAI</sequence>
<name>A0A6J5R465_9CAUD</name>
<evidence type="ECO:0000313" key="2">
    <source>
        <dbReference type="EMBL" id="CAB4191699.1"/>
    </source>
</evidence>
<evidence type="ECO:0000256" key="1">
    <source>
        <dbReference type="SAM" id="Coils"/>
    </source>
</evidence>
<gene>
    <name evidence="2" type="ORF">UFOVP1229_95</name>
</gene>
<feature type="coiled-coil region" evidence="1">
    <location>
        <begin position="24"/>
        <end position="51"/>
    </location>
</feature>
<protein>
    <submittedName>
        <fullName evidence="2">Uncharacterized protein</fullName>
    </submittedName>
</protein>
<dbReference type="EMBL" id="LR797178">
    <property type="protein sequence ID" value="CAB4191699.1"/>
    <property type="molecule type" value="Genomic_DNA"/>
</dbReference>